<dbReference type="GO" id="GO:0006357">
    <property type="term" value="P:regulation of transcription by RNA polymerase II"/>
    <property type="evidence" value="ECO:0007669"/>
    <property type="project" value="TreeGrafter"/>
</dbReference>
<dbReference type="InterPro" id="IPR001965">
    <property type="entry name" value="Znf_PHD"/>
</dbReference>
<dbReference type="PANTHER" id="PTHR46309:SF1">
    <property type="entry name" value="PHD FINGER PROTEIN 12"/>
    <property type="match status" value="1"/>
</dbReference>
<proteinExistence type="predicted"/>
<dbReference type="AlphaFoldDB" id="A0AB34K5T6"/>
<keyword evidence="3" id="KW-0862">Zinc</keyword>
<gene>
    <name evidence="6" type="ORF">AB1Y20_009885</name>
</gene>
<evidence type="ECO:0000313" key="6">
    <source>
        <dbReference type="EMBL" id="KAL1528542.1"/>
    </source>
</evidence>
<evidence type="ECO:0000259" key="5">
    <source>
        <dbReference type="SMART" id="SM00249"/>
    </source>
</evidence>
<feature type="domain" description="Zinc finger PHD-type" evidence="5">
    <location>
        <begin position="653"/>
        <end position="709"/>
    </location>
</feature>
<dbReference type="GO" id="GO:0008270">
    <property type="term" value="F:zinc ion binding"/>
    <property type="evidence" value="ECO:0007669"/>
    <property type="project" value="UniProtKB-KW"/>
</dbReference>
<reference evidence="6 7" key="1">
    <citation type="journal article" date="2024" name="Science">
        <title>Giant polyketide synthase enzymes in the biosynthesis of giant marine polyether toxins.</title>
        <authorList>
            <person name="Fallon T.R."/>
            <person name="Shende V.V."/>
            <person name="Wierzbicki I.H."/>
            <person name="Pendleton A.L."/>
            <person name="Watervoot N.F."/>
            <person name="Auber R.P."/>
            <person name="Gonzalez D.J."/>
            <person name="Wisecaver J.H."/>
            <person name="Moore B.S."/>
        </authorList>
    </citation>
    <scope>NUCLEOTIDE SEQUENCE [LARGE SCALE GENOMIC DNA]</scope>
    <source>
        <strain evidence="6 7">12B1</strain>
    </source>
</reference>
<dbReference type="InterPro" id="IPR011011">
    <property type="entry name" value="Znf_FYVE_PHD"/>
</dbReference>
<protein>
    <recommendedName>
        <fullName evidence="5">Zinc finger PHD-type domain-containing protein</fullName>
    </recommendedName>
</protein>
<feature type="compositionally biased region" description="Basic and acidic residues" evidence="4">
    <location>
        <begin position="233"/>
        <end position="244"/>
    </location>
</feature>
<feature type="region of interest" description="Disordered" evidence="4">
    <location>
        <begin position="1"/>
        <end position="24"/>
    </location>
</feature>
<dbReference type="Proteomes" id="UP001515480">
    <property type="component" value="Unassembled WGS sequence"/>
</dbReference>
<dbReference type="GO" id="GO:0005634">
    <property type="term" value="C:nucleus"/>
    <property type="evidence" value="ECO:0007669"/>
    <property type="project" value="TreeGrafter"/>
</dbReference>
<dbReference type="PANTHER" id="PTHR46309">
    <property type="entry name" value="PHD FINGER PROTEIN 12"/>
    <property type="match status" value="1"/>
</dbReference>
<feature type="region of interest" description="Disordered" evidence="4">
    <location>
        <begin position="211"/>
        <end position="281"/>
    </location>
</feature>
<evidence type="ECO:0000313" key="7">
    <source>
        <dbReference type="Proteomes" id="UP001515480"/>
    </source>
</evidence>
<evidence type="ECO:0000256" key="1">
    <source>
        <dbReference type="ARBA" id="ARBA00022723"/>
    </source>
</evidence>
<feature type="compositionally biased region" description="Low complexity" evidence="4">
    <location>
        <begin position="211"/>
        <end position="226"/>
    </location>
</feature>
<dbReference type="SUPFAM" id="SSF57903">
    <property type="entry name" value="FYVE/PHD zinc finger"/>
    <property type="match status" value="1"/>
</dbReference>
<dbReference type="Gene3D" id="3.30.40.10">
    <property type="entry name" value="Zinc/RING finger domain, C3HC4 (zinc finger)"/>
    <property type="match status" value="1"/>
</dbReference>
<dbReference type="GO" id="GO:0003714">
    <property type="term" value="F:transcription corepressor activity"/>
    <property type="evidence" value="ECO:0007669"/>
    <property type="project" value="InterPro"/>
</dbReference>
<dbReference type="EMBL" id="JBGBPQ010000002">
    <property type="protein sequence ID" value="KAL1528542.1"/>
    <property type="molecule type" value="Genomic_DNA"/>
</dbReference>
<dbReference type="InterPro" id="IPR013083">
    <property type="entry name" value="Znf_RING/FYVE/PHD"/>
</dbReference>
<keyword evidence="1" id="KW-0479">Metal-binding</keyword>
<evidence type="ECO:0000256" key="2">
    <source>
        <dbReference type="ARBA" id="ARBA00022771"/>
    </source>
</evidence>
<sequence>MKRQRDLPAGELVDPTSSQPHASAPAFEPCLAAVDMDSVCNRAPDNKDAAGDPELLQTVDDVLTVLPHAQAAEPCDPPAYEERLFHSPQQRVLSDPPSLDLSPATGMLDSPALMPATAHAMMTSEVEQLPSLTVICSSDNFFPLGQKTSDSFFPFGQGPKLESASTQLNRSPRPEPSEGGILMLSDIQEAQAARSALHSAWRDYGSQLKPAAPLPCSSSASSFDDPPMADPPEENRYERQSERKHWARPHRPAPSRGKGSPVPRAKPAGGKGGGGRSCSDDEMADVLDAASVRTILLGDTPLGDCSLEELLHDGLTRGRKGGKGGKCPRVAGTTPSEYGSFDSPGLQGLLIEGLVQECGDALLVSPFAPRALRAPRAPSPLCLPSSATAHRDSDSDDHLLLGETELLDVLADDDDAAAAVGVGARADAGEARLCDDTVRHAVRQEMGLLSTAGLATQAGVSHSALSAWLAGRPSKGGGKSARGLVRLKLLAWLRRRGVLLSPSTTPTVSASSPSSPAHSGRDEPSPTMHACAAAAGRPRGRAPPRIDGGAPSRARSRGGARHVVGGGGVRIRLTPSHLHLAYCMYLEQREREGMGKAPGEEESFCLKCKDGGDVLLCEFEFANGVGCMKSYHPKCCHLKKAPEGLWECPRHRCVSCGAGPSRTDAQGNLRTPDTERMHTCRTCPVTYCGRCLPRSRMPEGDEMVCDECHLLAQTDTSLLKQELRAFNPDLFHS</sequence>
<evidence type="ECO:0000256" key="3">
    <source>
        <dbReference type="ARBA" id="ARBA00022833"/>
    </source>
</evidence>
<feature type="compositionally biased region" description="Low complexity" evidence="4">
    <location>
        <begin position="530"/>
        <end position="553"/>
    </location>
</feature>
<feature type="compositionally biased region" description="Low complexity" evidence="4">
    <location>
        <begin position="502"/>
        <end position="517"/>
    </location>
</feature>
<dbReference type="CDD" id="cd15568">
    <property type="entry name" value="PHD5_NSD"/>
    <property type="match status" value="1"/>
</dbReference>
<name>A0AB34K5T6_PRYPA</name>
<feature type="region of interest" description="Disordered" evidence="4">
    <location>
        <begin position="502"/>
        <end position="563"/>
    </location>
</feature>
<feature type="region of interest" description="Disordered" evidence="4">
    <location>
        <begin position="153"/>
        <end position="180"/>
    </location>
</feature>
<dbReference type="SMART" id="SM00249">
    <property type="entry name" value="PHD"/>
    <property type="match status" value="2"/>
</dbReference>
<keyword evidence="7" id="KW-1185">Reference proteome</keyword>
<keyword evidence="2" id="KW-0863">Zinc-finger</keyword>
<feature type="domain" description="Zinc finger PHD-type" evidence="5">
    <location>
        <begin position="604"/>
        <end position="652"/>
    </location>
</feature>
<organism evidence="6 7">
    <name type="scientific">Prymnesium parvum</name>
    <name type="common">Toxic golden alga</name>
    <dbReference type="NCBI Taxonomy" id="97485"/>
    <lineage>
        <taxon>Eukaryota</taxon>
        <taxon>Haptista</taxon>
        <taxon>Haptophyta</taxon>
        <taxon>Prymnesiophyceae</taxon>
        <taxon>Prymnesiales</taxon>
        <taxon>Prymnesiaceae</taxon>
        <taxon>Prymnesium</taxon>
    </lineage>
</organism>
<evidence type="ECO:0000256" key="4">
    <source>
        <dbReference type="SAM" id="MobiDB-lite"/>
    </source>
</evidence>
<comment type="caution">
    <text evidence="6">The sequence shown here is derived from an EMBL/GenBank/DDBJ whole genome shotgun (WGS) entry which is preliminary data.</text>
</comment>
<accession>A0AB34K5T6</accession>
<dbReference type="InterPro" id="IPR042163">
    <property type="entry name" value="PHF12"/>
</dbReference>